<comment type="caution">
    <text evidence="1">The sequence shown here is derived from an EMBL/GenBank/DDBJ whole genome shotgun (WGS) entry which is preliminary data.</text>
</comment>
<dbReference type="AlphaFoldDB" id="A0A821DSF0"/>
<protein>
    <submittedName>
        <fullName evidence="1">Uncharacterized protein</fullName>
    </submittedName>
</protein>
<dbReference type="Proteomes" id="UP000663862">
    <property type="component" value="Unassembled WGS sequence"/>
</dbReference>
<sequence>GTAIKEFCRRSIEHHVFLQFTKKENWIDIMMLESGARVDTIDAYNLPIWSSSLKLMTLEKHIFNTAIIQQYETNGTCFIDLREYDKGPNM</sequence>
<gene>
    <name evidence="1" type="ORF">TSG867_LOCUS29249</name>
</gene>
<evidence type="ECO:0000313" key="2">
    <source>
        <dbReference type="Proteomes" id="UP000663862"/>
    </source>
</evidence>
<name>A0A821DSF0_9BILA</name>
<proteinExistence type="predicted"/>
<evidence type="ECO:0000313" key="1">
    <source>
        <dbReference type="EMBL" id="CAF4624880.1"/>
    </source>
</evidence>
<feature type="non-terminal residue" evidence="1">
    <location>
        <position position="1"/>
    </location>
</feature>
<accession>A0A821DSF0</accession>
<reference evidence="1" key="1">
    <citation type="submission" date="2021-02" db="EMBL/GenBank/DDBJ databases">
        <authorList>
            <person name="Nowell W R."/>
        </authorList>
    </citation>
    <scope>NUCLEOTIDE SEQUENCE</scope>
</reference>
<organism evidence="1 2">
    <name type="scientific">Rotaria socialis</name>
    <dbReference type="NCBI Taxonomy" id="392032"/>
    <lineage>
        <taxon>Eukaryota</taxon>
        <taxon>Metazoa</taxon>
        <taxon>Spiralia</taxon>
        <taxon>Gnathifera</taxon>
        <taxon>Rotifera</taxon>
        <taxon>Eurotatoria</taxon>
        <taxon>Bdelloidea</taxon>
        <taxon>Philodinida</taxon>
        <taxon>Philodinidae</taxon>
        <taxon>Rotaria</taxon>
    </lineage>
</organism>
<dbReference type="EMBL" id="CAJOBQ010004023">
    <property type="protein sequence ID" value="CAF4624880.1"/>
    <property type="molecule type" value="Genomic_DNA"/>
</dbReference>